<reference evidence="1" key="2">
    <citation type="submission" date="2020-09" db="EMBL/GenBank/DDBJ databases">
        <authorList>
            <person name="Sun Q."/>
            <person name="Kim S."/>
        </authorList>
    </citation>
    <scope>NUCLEOTIDE SEQUENCE</scope>
    <source>
        <strain evidence="1">KCTC 32296</strain>
    </source>
</reference>
<organism evidence="1 2">
    <name type="scientific">Asticcacaulis endophyticus</name>
    <dbReference type="NCBI Taxonomy" id="1395890"/>
    <lineage>
        <taxon>Bacteria</taxon>
        <taxon>Pseudomonadati</taxon>
        <taxon>Pseudomonadota</taxon>
        <taxon>Alphaproteobacteria</taxon>
        <taxon>Caulobacterales</taxon>
        <taxon>Caulobacteraceae</taxon>
        <taxon>Asticcacaulis</taxon>
    </lineage>
</organism>
<sequence>MTALVIPFPEARTIAYRFDGGWIVSSGGERLNLVRANIRLQSIDRIIGRLERAGNVAGVAEQQTERADLVRAIEKMGVE</sequence>
<reference evidence="1" key="1">
    <citation type="journal article" date="2014" name="Int. J. Syst. Evol. Microbiol.">
        <title>Complete genome sequence of Corynebacterium casei LMG S-19264T (=DSM 44701T), isolated from a smear-ripened cheese.</title>
        <authorList>
            <consortium name="US DOE Joint Genome Institute (JGI-PGF)"/>
            <person name="Walter F."/>
            <person name="Albersmeier A."/>
            <person name="Kalinowski J."/>
            <person name="Ruckert C."/>
        </authorList>
    </citation>
    <scope>NUCLEOTIDE SEQUENCE</scope>
    <source>
        <strain evidence="1">KCTC 32296</strain>
    </source>
</reference>
<name>A0A918UN55_9CAUL</name>
<dbReference type="EMBL" id="BMZB01000001">
    <property type="protein sequence ID" value="GGZ21987.1"/>
    <property type="molecule type" value="Genomic_DNA"/>
</dbReference>
<gene>
    <name evidence="1" type="ORF">GCM10011273_03490</name>
</gene>
<evidence type="ECO:0000313" key="1">
    <source>
        <dbReference type="EMBL" id="GGZ21987.1"/>
    </source>
</evidence>
<keyword evidence="2" id="KW-1185">Reference proteome</keyword>
<proteinExistence type="predicted"/>
<dbReference type="AlphaFoldDB" id="A0A918UN55"/>
<dbReference type="RefSeq" id="WP_189484646.1">
    <property type="nucleotide sequence ID" value="NZ_BMZB01000001.1"/>
</dbReference>
<accession>A0A918UN55</accession>
<comment type="caution">
    <text evidence="1">The sequence shown here is derived from an EMBL/GenBank/DDBJ whole genome shotgun (WGS) entry which is preliminary data.</text>
</comment>
<protein>
    <submittedName>
        <fullName evidence="1">Uncharacterized protein</fullName>
    </submittedName>
</protein>
<evidence type="ECO:0000313" key="2">
    <source>
        <dbReference type="Proteomes" id="UP000662572"/>
    </source>
</evidence>
<dbReference type="Proteomes" id="UP000662572">
    <property type="component" value="Unassembled WGS sequence"/>
</dbReference>